<dbReference type="Pfam" id="PF19493">
    <property type="entry name" value="Trypco1"/>
    <property type="match status" value="1"/>
</dbReference>
<evidence type="ECO:0000259" key="1">
    <source>
        <dbReference type="Pfam" id="PF19493"/>
    </source>
</evidence>
<organism evidence="2 3">
    <name type="scientific">Micromonospora marina</name>
    <dbReference type="NCBI Taxonomy" id="307120"/>
    <lineage>
        <taxon>Bacteria</taxon>
        <taxon>Bacillati</taxon>
        <taxon>Actinomycetota</taxon>
        <taxon>Actinomycetes</taxon>
        <taxon>Micromonosporales</taxon>
        <taxon>Micromonosporaceae</taxon>
        <taxon>Micromonospora</taxon>
    </lineage>
</organism>
<dbReference type="NCBIfam" id="NF041216">
    <property type="entry name" value="CU044_2847_fam"/>
    <property type="match status" value="1"/>
</dbReference>
<accession>A0A1C4ULM9</accession>
<sequence length="137" mass="14628">MADRREGRSFCSAATLPPVLLKYVTEVTVQSEVVRYQVDDETVALIEVEPTPGFQPAGFGDVAGWVRESAAPAVAAARELLEQVKTVSPDAVEVRFGIKATGTASWVVAKATGEANFEVTLAWQPEGPTDRGAGPRR</sequence>
<dbReference type="AlphaFoldDB" id="A0A1C4ULM9"/>
<evidence type="ECO:0000313" key="2">
    <source>
        <dbReference type="EMBL" id="SCE72585.1"/>
    </source>
</evidence>
<gene>
    <name evidence="2" type="ORF">GA0070215_1028</name>
</gene>
<feature type="domain" description="Trypsin-co-occurring" evidence="1">
    <location>
        <begin position="37"/>
        <end position="124"/>
    </location>
</feature>
<evidence type="ECO:0000313" key="3">
    <source>
        <dbReference type="Proteomes" id="UP000198551"/>
    </source>
</evidence>
<keyword evidence="3" id="KW-1185">Reference proteome</keyword>
<dbReference type="Proteomes" id="UP000198551">
    <property type="component" value="Unassembled WGS sequence"/>
</dbReference>
<name>A0A1C4ULM9_9ACTN</name>
<dbReference type="InterPro" id="IPR045794">
    <property type="entry name" value="Trypco1"/>
</dbReference>
<reference evidence="3" key="1">
    <citation type="submission" date="2016-06" db="EMBL/GenBank/DDBJ databases">
        <authorList>
            <person name="Varghese N."/>
        </authorList>
    </citation>
    <scope>NUCLEOTIDE SEQUENCE [LARGE SCALE GENOMIC DNA]</scope>
    <source>
        <strain evidence="3">DSM 45555</strain>
    </source>
</reference>
<dbReference type="EMBL" id="FMCV01000002">
    <property type="protein sequence ID" value="SCE72585.1"/>
    <property type="molecule type" value="Genomic_DNA"/>
</dbReference>
<protein>
    <recommendedName>
        <fullName evidence="1">Trypsin-co-occurring domain-containing protein</fullName>
    </recommendedName>
</protein>
<proteinExistence type="predicted"/>